<evidence type="ECO:0000313" key="1">
    <source>
        <dbReference type="EMBL" id="ACO32198.1"/>
    </source>
</evidence>
<dbReference type="Proteomes" id="UP000002207">
    <property type="component" value="Chromosome"/>
</dbReference>
<dbReference type="HOGENOM" id="CLU_1965737_0_0_0"/>
<evidence type="ECO:0000313" key="2">
    <source>
        <dbReference type="Proteomes" id="UP000002207"/>
    </source>
</evidence>
<dbReference type="EMBL" id="CP001472">
    <property type="protein sequence ID" value="ACO32198.1"/>
    <property type="molecule type" value="Genomic_DNA"/>
</dbReference>
<dbReference type="STRING" id="240015.ACP_0093"/>
<organism evidence="1 2">
    <name type="scientific">Acidobacterium capsulatum (strain ATCC 51196 / DSM 11244 / BCRC 80197 / JCM 7670 / NBRC 15755 / NCIMB 13165 / 161)</name>
    <dbReference type="NCBI Taxonomy" id="240015"/>
    <lineage>
        <taxon>Bacteria</taxon>
        <taxon>Pseudomonadati</taxon>
        <taxon>Acidobacteriota</taxon>
        <taxon>Terriglobia</taxon>
        <taxon>Terriglobales</taxon>
        <taxon>Acidobacteriaceae</taxon>
        <taxon>Acidobacterium</taxon>
    </lineage>
</organism>
<keyword evidence="2" id="KW-1185">Reference proteome</keyword>
<gene>
    <name evidence="1" type="ordered locus">ACP_0093</name>
</gene>
<protein>
    <submittedName>
        <fullName evidence="1">Uncharacterized protein</fullName>
    </submittedName>
</protein>
<dbReference type="InParanoid" id="C1F8G9"/>
<sequence>MPARSALLDSRFGGSRHLRERNLLLDFEHMPGGVNGDVAGHAVADGLDLVFGAAIFAVADVAAHGRAVALLLLDRLLHGRGQLAEGNVDFLRVRNTGCQGKRQRCGRESVELDFHQFLLEGYLSTWA</sequence>
<accession>C1F8G9</accession>
<proteinExistence type="predicted"/>
<dbReference type="KEGG" id="aca:ACP_0093"/>
<reference evidence="1 2" key="1">
    <citation type="journal article" date="2009" name="Appl. Environ. Microbiol.">
        <title>Three genomes from the phylum Acidobacteria provide insight into the lifestyles of these microorganisms in soils.</title>
        <authorList>
            <person name="Ward N.L."/>
            <person name="Challacombe J.F."/>
            <person name="Janssen P.H."/>
            <person name="Henrissat B."/>
            <person name="Coutinho P.M."/>
            <person name="Wu M."/>
            <person name="Xie G."/>
            <person name="Haft D.H."/>
            <person name="Sait M."/>
            <person name="Badger J."/>
            <person name="Barabote R.D."/>
            <person name="Bradley B."/>
            <person name="Brettin T.S."/>
            <person name="Brinkac L.M."/>
            <person name="Bruce D."/>
            <person name="Creasy T."/>
            <person name="Daugherty S.C."/>
            <person name="Davidsen T.M."/>
            <person name="DeBoy R.T."/>
            <person name="Detter J.C."/>
            <person name="Dodson R.J."/>
            <person name="Durkin A.S."/>
            <person name="Ganapathy A."/>
            <person name="Gwinn-Giglio M."/>
            <person name="Han C.S."/>
            <person name="Khouri H."/>
            <person name="Kiss H."/>
            <person name="Kothari S.P."/>
            <person name="Madupu R."/>
            <person name="Nelson K.E."/>
            <person name="Nelson W.C."/>
            <person name="Paulsen I."/>
            <person name="Penn K."/>
            <person name="Ren Q."/>
            <person name="Rosovitz M.J."/>
            <person name="Selengut J.D."/>
            <person name="Shrivastava S."/>
            <person name="Sullivan S.A."/>
            <person name="Tapia R."/>
            <person name="Thompson L.S."/>
            <person name="Watkins K.L."/>
            <person name="Yang Q."/>
            <person name="Yu C."/>
            <person name="Zafar N."/>
            <person name="Zhou L."/>
            <person name="Kuske C.R."/>
        </authorList>
    </citation>
    <scope>NUCLEOTIDE SEQUENCE [LARGE SCALE GENOMIC DNA]</scope>
    <source>
        <strain evidence="2">ATCC 51196 / DSM 11244 / BCRC 80197 / JCM 7670 / NBRC 15755 / NCIMB 13165 / 161</strain>
    </source>
</reference>
<dbReference type="AlphaFoldDB" id="C1F8G9"/>
<name>C1F8G9_ACIC5</name>